<dbReference type="FunFam" id="3.80.10.10:FF:000041">
    <property type="entry name" value="LRR receptor-like serine/threonine-protein kinase ERECTA"/>
    <property type="match status" value="1"/>
</dbReference>
<protein>
    <submittedName>
        <fullName evidence="6">Uncharacterized protein</fullName>
    </submittedName>
</protein>
<comment type="caution">
    <text evidence="6">The sequence shown here is derived from an EMBL/GenBank/DDBJ whole genome shotgun (WGS) entry which is preliminary data.</text>
</comment>
<dbReference type="AlphaFoldDB" id="A0A8J5XGN7"/>
<evidence type="ECO:0000256" key="5">
    <source>
        <dbReference type="SAM" id="SignalP"/>
    </source>
</evidence>
<dbReference type="PANTHER" id="PTHR48053:SF71">
    <property type="entry name" value="LEUCINE RICH REPEAT FAMILY PROTEIN, EXPRESSED"/>
    <property type="match status" value="1"/>
</dbReference>
<dbReference type="Gene3D" id="3.80.10.10">
    <property type="entry name" value="Ribonuclease Inhibitor"/>
    <property type="match status" value="2"/>
</dbReference>
<proteinExistence type="predicted"/>
<evidence type="ECO:0000313" key="7">
    <source>
        <dbReference type="Proteomes" id="UP000751190"/>
    </source>
</evidence>
<evidence type="ECO:0000313" key="6">
    <source>
        <dbReference type="EMBL" id="KAG8464851.1"/>
    </source>
</evidence>
<dbReference type="EMBL" id="JAGTXO010000012">
    <property type="protein sequence ID" value="KAG8464851.1"/>
    <property type="molecule type" value="Genomic_DNA"/>
</dbReference>
<sequence>MHICVLVVGLAAGTQLNELPAFVDCLATSCTSLTVQDQAELGTLPTEIGGLTALTSLVLERNSMGGAIPTELGTLRELTQLTLRGLSLTGSIPTQTGALAKLESLVLADNSLSGSLPTEWGGLTSLVRLNAGFNSLEGSLPTEALPKWRALETLALQWNQLSGPLPAEIAELSNLRSLSLAANFLNGPLPAELAQCSSLQNLWLELNLFSGTIPSALGELPLAHCDLTVPEELAGKSVATHPFNTFLKPIPPSVEAKCTVHWTIPFHMPLVVHKDCTMCLRHRCTLWGMNKCAAHKGLLDPQGHDKERCMCVCCAEQCQVDAHHIVGGCPGDTNKMQSGPSERVFYAPGMEPAPIAKGKGGGHHALDAELAPSAAPRSAQDPRLLLALGVAGGAAFAYRWRRTAR</sequence>
<dbReference type="OrthoDB" id="1394818at2759"/>
<dbReference type="GO" id="GO:0016020">
    <property type="term" value="C:membrane"/>
    <property type="evidence" value="ECO:0007669"/>
    <property type="project" value="UniProtKB-SubCell"/>
</dbReference>
<keyword evidence="2" id="KW-0433">Leucine-rich repeat</keyword>
<feature type="signal peptide" evidence="5">
    <location>
        <begin position="1"/>
        <end position="16"/>
    </location>
</feature>
<reference evidence="6" key="1">
    <citation type="submission" date="2021-05" db="EMBL/GenBank/DDBJ databases">
        <title>The genome of the haptophyte Pavlova lutheri (Diacronema luteri, Pavlovales) - a model for lipid biosynthesis in eukaryotic algae.</title>
        <authorList>
            <person name="Hulatt C.J."/>
            <person name="Posewitz M.C."/>
        </authorList>
    </citation>
    <scope>NUCLEOTIDE SEQUENCE</scope>
    <source>
        <strain evidence="6">NIVA-4/92</strain>
    </source>
</reference>
<dbReference type="PANTHER" id="PTHR48053">
    <property type="entry name" value="LEUCINE RICH REPEAT FAMILY PROTEIN, EXPRESSED"/>
    <property type="match status" value="1"/>
</dbReference>
<dbReference type="InterPro" id="IPR032675">
    <property type="entry name" value="LRR_dom_sf"/>
</dbReference>
<name>A0A8J5XGN7_DIALT</name>
<dbReference type="SUPFAM" id="SSF52058">
    <property type="entry name" value="L domain-like"/>
    <property type="match status" value="1"/>
</dbReference>
<keyword evidence="7" id="KW-1185">Reference proteome</keyword>
<dbReference type="Proteomes" id="UP000751190">
    <property type="component" value="Unassembled WGS sequence"/>
</dbReference>
<feature type="chain" id="PRO_5035206442" evidence="5">
    <location>
        <begin position="17"/>
        <end position="405"/>
    </location>
</feature>
<dbReference type="Pfam" id="PF00560">
    <property type="entry name" value="LRR_1"/>
    <property type="match status" value="1"/>
</dbReference>
<keyword evidence="3 5" id="KW-0732">Signal</keyword>
<gene>
    <name evidence="6" type="ORF">KFE25_010219</name>
</gene>
<evidence type="ECO:0000256" key="3">
    <source>
        <dbReference type="ARBA" id="ARBA00022729"/>
    </source>
</evidence>
<evidence type="ECO:0000256" key="4">
    <source>
        <dbReference type="ARBA" id="ARBA00022737"/>
    </source>
</evidence>
<keyword evidence="4" id="KW-0677">Repeat</keyword>
<evidence type="ECO:0000256" key="2">
    <source>
        <dbReference type="ARBA" id="ARBA00022614"/>
    </source>
</evidence>
<accession>A0A8J5XGN7</accession>
<evidence type="ECO:0000256" key="1">
    <source>
        <dbReference type="ARBA" id="ARBA00004167"/>
    </source>
</evidence>
<dbReference type="InterPro" id="IPR051716">
    <property type="entry name" value="Plant_RL_S/T_kinase"/>
</dbReference>
<organism evidence="6 7">
    <name type="scientific">Diacronema lutheri</name>
    <name type="common">Unicellular marine alga</name>
    <name type="synonym">Monochrysis lutheri</name>
    <dbReference type="NCBI Taxonomy" id="2081491"/>
    <lineage>
        <taxon>Eukaryota</taxon>
        <taxon>Haptista</taxon>
        <taxon>Haptophyta</taxon>
        <taxon>Pavlovophyceae</taxon>
        <taxon>Pavlovales</taxon>
        <taxon>Pavlovaceae</taxon>
        <taxon>Diacronema</taxon>
    </lineage>
</organism>
<dbReference type="InterPro" id="IPR001611">
    <property type="entry name" value="Leu-rich_rpt"/>
</dbReference>
<comment type="subcellular location">
    <subcellularLocation>
        <location evidence="1">Membrane</location>
        <topology evidence="1">Single-pass membrane protein</topology>
    </subcellularLocation>
</comment>